<evidence type="ECO:0000313" key="9">
    <source>
        <dbReference type="Proteomes" id="UP000247810"/>
    </source>
</evidence>
<name>A0A319DVT7_9EURO</name>
<organism evidence="8 9">
    <name type="scientific">Aspergillus ellipticus CBS 707.79</name>
    <dbReference type="NCBI Taxonomy" id="1448320"/>
    <lineage>
        <taxon>Eukaryota</taxon>
        <taxon>Fungi</taxon>
        <taxon>Dikarya</taxon>
        <taxon>Ascomycota</taxon>
        <taxon>Pezizomycotina</taxon>
        <taxon>Eurotiomycetes</taxon>
        <taxon>Eurotiomycetidae</taxon>
        <taxon>Eurotiales</taxon>
        <taxon>Aspergillaceae</taxon>
        <taxon>Aspergillus</taxon>
        <taxon>Aspergillus subgen. Circumdati</taxon>
    </lineage>
</organism>
<dbReference type="STRING" id="1448320.A0A319DVT7"/>
<feature type="domain" description="FAD-binding" evidence="7">
    <location>
        <begin position="117"/>
        <end position="363"/>
    </location>
</feature>
<keyword evidence="4" id="KW-0560">Oxidoreductase</keyword>
<dbReference type="EMBL" id="KZ825852">
    <property type="protein sequence ID" value="PYH95503.1"/>
    <property type="molecule type" value="Genomic_DNA"/>
</dbReference>
<keyword evidence="9" id="KW-1185">Reference proteome</keyword>
<reference evidence="8 9" key="1">
    <citation type="submission" date="2018-02" db="EMBL/GenBank/DDBJ databases">
        <title>The genomes of Aspergillus section Nigri reveals drivers in fungal speciation.</title>
        <authorList>
            <consortium name="DOE Joint Genome Institute"/>
            <person name="Vesth T.C."/>
            <person name="Nybo J."/>
            <person name="Theobald S."/>
            <person name="Brandl J."/>
            <person name="Frisvad J.C."/>
            <person name="Nielsen K.F."/>
            <person name="Lyhne E.K."/>
            <person name="Kogle M.E."/>
            <person name="Kuo A."/>
            <person name="Riley R."/>
            <person name="Clum A."/>
            <person name="Nolan M."/>
            <person name="Lipzen A."/>
            <person name="Salamov A."/>
            <person name="Henrissat B."/>
            <person name="Wiebenga A."/>
            <person name="De vries R.P."/>
            <person name="Grigoriev I.V."/>
            <person name="Mortensen U.H."/>
            <person name="Andersen M.R."/>
            <person name="Baker S.E."/>
        </authorList>
    </citation>
    <scope>NUCLEOTIDE SEQUENCE [LARGE SCALE GENOMIC DNA]</scope>
    <source>
        <strain evidence="8 9">CBS 707.79</strain>
    </source>
</reference>
<dbReference type="AlphaFoldDB" id="A0A319DVT7"/>
<dbReference type="Proteomes" id="UP000247810">
    <property type="component" value="Unassembled WGS sequence"/>
</dbReference>
<dbReference type="OrthoDB" id="47494at2759"/>
<comment type="cofactor">
    <cofactor evidence="1">
        <name>FAD</name>
        <dbReference type="ChEBI" id="CHEBI:57692"/>
    </cofactor>
</comment>
<dbReference type="PANTHER" id="PTHR47178:SF2">
    <property type="entry name" value="FAD-BINDING DOMAIN-CONTAINING PROTEIN"/>
    <property type="match status" value="1"/>
</dbReference>
<dbReference type="InterPro" id="IPR002938">
    <property type="entry name" value="FAD-bd"/>
</dbReference>
<proteinExistence type="predicted"/>
<dbReference type="GO" id="GO:0071949">
    <property type="term" value="F:FAD binding"/>
    <property type="evidence" value="ECO:0007669"/>
    <property type="project" value="InterPro"/>
</dbReference>
<dbReference type="PRINTS" id="PR00420">
    <property type="entry name" value="RNGMNOXGNASE"/>
</dbReference>
<keyword evidence="6" id="KW-0812">Transmembrane</keyword>
<dbReference type="GO" id="GO:0004497">
    <property type="term" value="F:monooxygenase activity"/>
    <property type="evidence" value="ECO:0007669"/>
    <property type="project" value="UniProtKB-KW"/>
</dbReference>
<evidence type="ECO:0000256" key="4">
    <source>
        <dbReference type="ARBA" id="ARBA00023002"/>
    </source>
</evidence>
<dbReference type="VEuPathDB" id="FungiDB:BO71DRAFT_408518"/>
<dbReference type="SUPFAM" id="SSF51905">
    <property type="entry name" value="FAD/NAD(P)-binding domain"/>
    <property type="match status" value="1"/>
</dbReference>
<dbReference type="Gene3D" id="3.50.50.60">
    <property type="entry name" value="FAD/NAD(P)-binding domain"/>
    <property type="match status" value="1"/>
</dbReference>
<keyword evidence="6" id="KW-1133">Transmembrane helix</keyword>
<evidence type="ECO:0000259" key="7">
    <source>
        <dbReference type="Pfam" id="PF01494"/>
    </source>
</evidence>
<keyword evidence="2" id="KW-0285">Flavoprotein</keyword>
<evidence type="ECO:0000256" key="3">
    <source>
        <dbReference type="ARBA" id="ARBA00022827"/>
    </source>
</evidence>
<dbReference type="InterPro" id="IPR036188">
    <property type="entry name" value="FAD/NAD-bd_sf"/>
</dbReference>
<evidence type="ECO:0000256" key="5">
    <source>
        <dbReference type="ARBA" id="ARBA00023033"/>
    </source>
</evidence>
<protein>
    <submittedName>
        <fullName evidence="8">Monooxygenase</fullName>
    </submittedName>
</protein>
<evidence type="ECO:0000256" key="6">
    <source>
        <dbReference type="SAM" id="Phobius"/>
    </source>
</evidence>
<dbReference type="PANTHER" id="PTHR47178">
    <property type="entry name" value="MONOOXYGENASE, FAD-BINDING"/>
    <property type="match status" value="1"/>
</dbReference>
<feature type="transmembrane region" description="Helical" evidence="6">
    <location>
        <begin position="12"/>
        <end position="31"/>
    </location>
</feature>
<keyword evidence="5 8" id="KW-0503">Monooxygenase</keyword>
<accession>A0A319DVT7</accession>
<evidence type="ECO:0000256" key="1">
    <source>
        <dbReference type="ARBA" id="ARBA00001974"/>
    </source>
</evidence>
<dbReference type="Pfam" id="PF01494">
    <property type="entry name" value="FAD_binding_3"/>
    <property type="match status" value="1"/>
</dbReference>
<keyword evidence="6" id="KW-0472">Membrane</keyword>
<evidence type="ECO:0000313" key="8">
    <source>
        <dbReference type="EMBL" id="PYH95503.1"/>
    </source>
</evidence>
<gene>
    <name evidence="8" type="ORF">BO71DRAFT_408518</name>
</gene>
<sequence length="403" mass="45017">MQQKLNNPTNLRVIIVGGGISGLHGISYTLVDRETKPRDRSWGVTINWAHTLLDEILPPKLRAKLISCQPDETFDPDAAGIDYALIRNGATGEAIATPRSPGMRRLNIQKTKRIWSEGLNIQYGKKLVDMEIIESGVVAHFSDGSRETGTVLVGADGASSRVRRWLLGDEKGTPQVLPFAFMNIATTYTAEQARYLASISNPFVDVGAHPKNMYMGFFLLDKRDPARPETWVFYILASWRAENQEDIENSPNRLERLRRRMDGWADPFASAVKWLPDDTVIGADQLKVWQPHEQWDNQGGRVTLAGDAGHTMTFHRGQGGNTAIRDAYEYVKTMVDVRDGKRELQDAVDAYGSDVVERGEEVERSRQAMMAFDDFSNFTKSPVLKIGMTPQGSQSGRVQPVAH</sequence>
<evidence type="ECO:0000256" key="2">
    <source>
        <dbReference type="ARBA" id="ARBA00022630"/>
    </source>
</evidence>
<keyword evidence="3" id="KW-0274">FAD</keyword>